<reference evidence="1" key="1">
    <citation type="submission" date="2018-11" db="EMBL/GenBank/DDBJ databases">
        <authorList>
            <consortium name="Pathogen Informatics"/>
        </authorList>
    </citation>
    <scope>NUCLEOTIDE SEQUENCE</scope>
</reference>
<dbReference type="EMBL" id="CAAALY010124383">
    <property type="protein sequence ID" value="VEL31596.1"/>
    <property type="molecule type" value="Genomic_DNA"/>
</dbReference>
<protein>
    <submittedName>
        <fullName evidence="1">Uncharacterized protein</fullName>
    </submittedName>
</protein>
<comment type="caution">
    <text evidence="1">The sequence shown here is derived from an EMBL/GenBank/DDBJ whole genome shotgun (WGS) entry which is preliminary data.</text>
</comment>
<keyword evidence="2" id="KW-1185">Reference proteome</keyword>
<organism evidence="1 2">
    <name type="scientific">Protopolystoma xenopodis</name>
    <dbReference type="NCBI Taxonomy" id="117903"/>
    <lineage>
        <taxon>Eukaryota</taxon>
        <taxon>Metazoa</taxon>
        <taxon>Spiralia</taxon>
        <taxon>Lophotrochozoa</taxon>
        <taxon>Platyhelminthes</taxon>
        <taxon>Monogenea</taxon>
        <taxon>Polyopisthocotylea</taxon>
        <taxon>Polystomatidea</taxon>
        <taxon>Polystomatidae</taxon>
        <taxon>Protopolystoma</taxon>
    </lineage>
</organism>
<dbReference type="AlphaFoldDB" id="A0A448X9R0"/>
<name>A0A448X9R0_9PLAT</name>
<gene>
    <name evidence="1" type="ORF">PXEA_LOCUS25036</name>
</gene>
<evidence type="ECO:0000313" key="1">
    <source>
        <dbReference type="EMBL" id="VEL31596.1"/>
    </source>
</evidence>
<dbReference type="Proteomes" id="UP000784294">
    <property type="component" value="Unassembled WGS sequence"/>
</dbReference>
<sequence length="93" mass="10949">MDRTNFSKWINGTYEFFESYEFPSKYLAVGSGLEVRPEFHEGLRMSVGWEEDGCPGWSHFLLMCDPGSWIWKRRTWRMDSSVFATALLWTPAE</sequence>
<proteinExistence type="predicted"/>
<accession>A0A448X9R0</accession>
<evidence type="ECO:0000313" key="2">
    <source>
        <dbReference type="Proteomes" id="UP000784294"/>
    </source>
</evidence>